<comment type="caution">
    <text evidence="2">The sequence shown here is derived from an EMBL/GenBank/DDBJ whole genome shotgun (WGS) entry which is preliminary data.</text>
</comment>
<feature type="region of interest" description="Disordered" evidence="1">
    <location>
        <begin position="63"/>
        <end position="82"/>
    </location>
</feature>
<dbReference type="EMBL" id="CAJNOC010005753">
    <property type="protein sequence ID" value="CAF1061102.1"/>
    <property type="molecule type" value="Genomic_DNA"/>
</dbReference>
<evidence type="ECO:0000313" key="3">
    <source>
        <dbReference type="Proteomes" id="UP000663879"/>
    </source>
</evidence>
<evidence type="ECO:0000313" key="2">
    <source>
        <dbReference type="EMBL" id="CAF1061102.1"/>
    </source>
</evidence>
<dbReference type="AlphaFoldDB" id="A0A814LBD4"/>
<reference evidence="2" key="1">
    <citation type="submission" date="2021-02" db="EMBL/GenBank/DDBJ databases">
        <authorList>
            <person name="Nowell W R."/>
        </authorList>
    </citation>
    <scope>NUCLEOTIDE SEQUENCE</scope>
    <source>
        <strain evidence="2">Ploen Becks lab</strain>
    </source>
</reference>
<dbReference type="Proteomes" id="UP000663879">
    <property type="component" value="Unassembled WGS sequence"/>
</dbReference>
<name>A0A814LBD4_9BILA</name>
<protein>
    <submittedName>
        <fullName evidence="2">Uncharacterized protein</fullName>
    </submittedName>
</protein>
<feature type="compositionally biased region" description="Polar residues" evidence="1">
    <location>
        <begin position="63"/>
        <end position="72"/>
    </location>
</feature>
<sequence>MNYYPHVVAVIAITLLLYVVRKKGRPAYNSIRLFTVWFEIQDIAANQSIFDKHSVLIPPDYSIDQSEPQVQKPTIKKSRKQRAPLKILETIEESG</sequence>
<gene>
    <name evidence="2" type="ORF">OXX778_LOCUS19286</name>
</gene>
<keyword evidence="3" id="KW-1185">Reference proteome</keyword>
<proteinExistence type="predicted"/>
<organism evidence="2 3">
    <name type="scientific">Brachionus calyciflorus</name>
    <dbReference type="NCBI Taxonomy" id="104777"/>
    <lineage>
        <taxon>Eukaryota</taxon>
        <taxon>Metazoa</taxon>
        <taxon>Spiralia</taxon>
        <taxon>Gnathifera</taxon>
        <taxon>Rotifera</taxon>
        <taxon>Eurotatoria</taxon>
        <taxon>Monogononta</taxon>
        <taxon>Pseudotrocha</taxon>
        <taxon>Ploima</taxon>
        <taxon>Brachionidae</taxon>
        <taxon>Brachionus</taxon>
    </lineage>
</organism>
<evidence type="ECO:0000256" key="1">
    <source>
        <dbReference type="SAM" id="MobiDB-lite"/>
    </source>
</evidence>
<accession>A0A814LBD4</accession>